<dbReference type="AlphaFoldDB" id="A0A1H5F2S7"/>
<organism evidence="1 2">
    <name type="scientific">Rhodococcus koreensis</name>
    <dbReference type="NCBI Taxonomy" id="99653"/>
    <lineage>
        <taxon>Bacteria</taxon>
        <taxon>Bacillati</taxon>
        <taxon>Actinomycetota</taxon>
        <taxon>Actinomycetes</taxon>
        <taxon>Mycobacteriales</taxon>
        <taxon>Nocardiaceae</taxon>
        <taxon>Rhodococcus</taxon>
    </lineage>
</organism>
<dbReference type="EMBL" id="FNSV01000008">
    <property type="protein sequence ID" value="SED97468.1"/>
    <property type="molecule type" value="Genomic_DNA"/>
</dbReference>
<reference evidence="2" key="1">
    <citation type="submission" date="2016-10" db="EMBL/GenBank/DDBJ databases">
        <authorList>
            <person name="Varghese N."/>
            <person name="Submissions S."/>
        </authorList>
    </citation>
    <scope>NUCLEOTIDE SEQUENCE [LARGE SCALE GENOMIC DNA]</scope>
    <source>
        <strain evidence="2">DSM 44498</strain>
    </source>
</reference>
<keyword evidence="2" id="KW-1185">Reference proteome</keyword>
<evidence type="ECO:0000313" key="1">
    <source>
        <dbReference type="EMBL" id="SED97468.1"/>
    </source>
</evidence>
<accession>A0A1H5F2S7</accession>
<gene>
    <name evidence="1" type="ORF">SAMN04490239_9470</name>
</gene>
<dbReference type="RefSeq" id="WP_072950876.1">
    <property type="nucleotide sequence ID" value="NZ_FNSV01000008.1"/>
</dbReference>
<name>A0A1H5F2S7_9NOCA</name>
<dbReference type="Proteomes" id="UP000183561">
    <property type="component" value="Unassembled WGS sequence"/>
</dbReference>
<sequence length="221" mass="24331">MTTPELAAAERDVVWAAYTAAEGAVDAIEPADRASGCARCGRATTEMTPVGQVISRRFTGFESWTNLAGRHLCRVCVWVYRNRALRADAHIITRDPATLTPADPALLHRVLSAPVGADTAVIVPLRPGRKHLLPDACWGRVTVDDAGLKWTAADADRLAVMRRLLGQGFSEVMLRQGTPAYPVLSRLPADEWPRVLDDWCRLGPWRQAGPWFEVGLRASRR</sequence>
<evidence type="ECO:0000313" key="2">
    <source>
        <dbReference type="Proteomes" id="UP000183561"/>
    </source>
</evidence>
<protein>
    <submittedName>
        <fullName evidence="1">Uncharacterized protein</fullName>
    </submittedName>
</protein>
<proteinExistence type="predicted"/>